<gene>
    <name evidence="1" type="ORF">CD29_07665</name>
</gene>
<dbReference type="eggNOG" id="ENOG5032Y01">
    <property type="taxonomic scope" value="Bacteria"/>
</dbReference>
<name>A0A0A3I8W9_9BACL</name>
<dbReference type="EMBL" id="JPVN01000007">
    <property type="protein sequence ID" value="KGR79213.1"/>
    <property type="molecule type" value="Genomic_DNA"/>
</dbReference>
<evidence type="ECO:0000313" key="1">
    <source>
        <dbReference type="EMBL" id="KGR79213.1"/>
    </source>
</evidence>
<organism evidence="1 2">
    <name type="scientific">Ureibacillus manganicus DSM 26584</name>
    <dbReference type="NCBI Taxonomy" id="1384049"/>
    <lineage>
        <taxon>Bacteria</taxon>
        <taxon>Bacillati</taxon>
        <taxon>Bacillota</taxon>
        <taxon>Bacilli</taxon>
        <taxon>Bacillales</taxon>
        <taxon>Caryophanaceae</taxon>
        <taxon>Ureibacillus</taxon>
    </lineage>
</organism>
<keyword evidence="2" id="KW-1185">Reference proteome</keyword>
<dbReference type="Proteomes" id="UP000030416">
    <property type="component" value="Unassembled WGS sequence"/>
</dbReference>
<dbReference type="InterPro" id="IPR058870">
    <property type="entry name" value="YuzC"/>
</dbReference>
<comment type="caution">
    <text evidence="1">The sequence shown here is derived from an EMBL/GenBank/DDBJ whole genome shotgun (WGS) entry which is preliminary data.</text>
</comment>
<sequence>MSDANKVVEMFSTSKDFSTKVMDAAQHSNREEVKRLIRSNGVTSQIEVYFNPDGIRLEFRSKCCQLLVVLRWR</sequence>
<proteinExistence type="predicted"/>
<dbReference type="AlphaFoldDB" id="A0A0A3I8W9"/>
<accession>A0A0A3I8W9</accession>
<evidence type="ECO:0000313" key="2">
    <source>
        <dbReference type="Proteomes" id="UP000030416"/>
    </source>
</evidence>
<dbReference type="Pfam" id="PF26344">
    <property type="entry name" value="YuzC"/>
    <property type="match status" value="1"/>
</dbReference>
<reference evidence="1 2" key="1">
    <citation type="submission" date="2014-02" db="EMBL/GenBank/DDBJ databases">
        <title>Draft genome sequence of Lysinibacillus manganicus DSM 26584T.</title>
        <authorList>
            <person name="Zhang F."/>
            <person name="Wang G."/>
            <person name="Zhang L."/>
        </authorList>
    </citation>
    <scope>NUCLEOTIDE SEQUENCE [LARGE SCALE GENOMIC DNA]</scope>
    <source>
        <strain evidence="1 2">DSM 26584</strain>
    </source>
</reference>
<protein>
    <submittedName>
        <fullName evidence="1">Uncharacterized protein</fullName>
    </submittedName>
</protein>